<evidence type="ECO:0000313" key="2">
    <source>
        <dbReference type="EMBL" id="CAD8097725.1"/>
    </source>
</evidence>
<dbReference type="PROSITE" id="PS00678">
    <property type="entry name" value="WD_REPEATS_1"/>
    <property type="match status" value="2"/>
</dbReference>
<dbReference type="Pfam" id="PF00400">
    <property type="entry name" value="WD40"/>
    <property type="match status" value="3"/>
</dbReference>
<evidence type="ECO:0008006" key="4">
    <source>
        <dbReference type="Google" id="ProtNLM"/>
    </source>
</evidence>
<accession>A0A8S1P4D2</accession>
<protein>
    <recommendedName>
        <fullName evidence="4">WD40-repeat-containing domain</fullName>
    </recommendedName>
</protein>
<feature type="repeat" description="WD" evidence="1">
    <location>
        <begin position="434"/>
        <end position="475"/>
    </location>
</feature>
<gene>
    <name evidence="2" type="ORF">PSON_ATCC_30995.1.T0690032</name>
</gene>
<keyword evidence="1" id="KW-0853">WD repeat</keyword>
<dbReference type="InterPro" id="IPR019775">
    <property type="entry name" value="WD40_repeat_CS"/>
</dbReference>
<dbReference type="OrthoDB" id="412867at2759"/>
<reference evidence="2" key="1">
    <citation type="submission" date="2021-01" db="EMBL/GenBank/DDBJ databases">
        <authorList>
            <consortium name="Genoscope - CEA"/>
            <person name="William W."/>
        </authorList>
    </citation>
    <scope>NUCLEOTIDE SEQUENCE</scope>
</reference>
<dbReference type="PANTHER" id="PTHR19920">
    <property type="entry name" value="WD40 PROTEIN CIAO1"/>
    <property type="match status" value="1"/>
</dbReference>
<dbReference type="PROSITE" id="PS50294">
    <property type="entry name" value="WD_REPEATS_REGION"/>
    <property type="match status" value="2"/>
</dbReference>
<dbReference type="SMART" id="SM00320">
    <property type="entry name" value="WD40"/>
    <property type="match status" value="4"/>
</dbReference>
<dbReference type="GO" id="GO:0097361">
    <property type="term" value="C:cytosolic [4Fe-4S] assembly targeting complex"/>
    <property type="evidence" value="ECO:0007669"/>
    <property type="project" value="TreeGrafter"/>
</dbReference>
<comment type="caution">
    <text evidence="2">The sequence shown here is derived from an EMBL/GenBank/DDBJ whole genome shotgun (WGS) entry which is preliminary data.</text>
</comment>
<dbReference type="InterPro" id="IPR001680">
    <property type="entry name" value="WD40_rpt"/>
</dbReference>
<dbReference type="AlphaFoldDB" id="A0A8S1P4D2"/>
<dbReference type="Proteomes" id="UP000692954">
    <property type="component" value="Unassembled WGS sequence"/>
</dbReference>
<sequence length="705" mass="82210">MFEPKVIEKELKCSNQNHKEAVEMVIWDPQLKKEQRLICKICQQEQSGAKILMPLKEAFERTLEKQKKMMEKISPAIQENEKYLKTLESEINKLKDKAFQALDGIIKNTKSWLEQLHKVGQSTASFSFLEELDKMIIQNEHYASEEQVQIMENIHNINNAFFQKIDAQLNNFFLFQEYQDCQNSLINVIQMNLSDFTQSKIKVAQENSGDNAHSKQKAFCKQHKKEIIFVNLAQNISKDLRSACSKCNRRDGEFFEEFIEKWKEFEQKQKDSLQKSQDNLSRTVEDKQELLNKIRFDIVSQFSKVINQLRNVMLKGLKEQFKTVNNLTMIFNEGQINEMAEKLSKQEQLKSNDLQLEITGCMQNLISEISNSFGQFSSQKDLQLKKVLKKTIEDEALSIGMAFNQDGSQFISSSNSNLILWNLNQNEITKVATLKGHNDYINCVVFNKSSNGIISGCEDSSIRLWKSQNKNEWESVEAEKKHYQRISCLVLNSKEDQLFSGSGDSKICVWNIDFQKKQINLKQILQNHNQDVFSLSLNEENTFLVSCSFDQKIVVWEIQNNEWKFKQLIDNEVKDFGYRLSFLNENMFIWITANEGQGQICVFKLENQKFEEQKDKKLQLAHSTNTMDCMYFPIVYNKNKNVAYVKHKKHLYIIKLGTGSSNWTTNEIELDDAQHLFGAISPDGQTLVTYNLDEQKLQFYGFQFQ</sequence>
<dbReference type="PANTHER" id="PTHR19920:SF0">
    <property type="entry name" value="CYTOSOLIC IRON-SULFUR PROTEIN ASSEMBLY PROTEIN CIAO1-RELATED"/>
    <property type="match status" value="1"/>
</dbReference>
<dbReference type="PROSITE" id="PS50082">
    <property type="entry name" value="WD_REPEATS_2"/>
    <property type="match status" value="3"/>
</dbReference>
<feature type="repeat" description="WD" evidence="1">
    <location>
        <begin position="479"/>
        <end position="513"/>
    </location>
</feature>
<feature type="repeat" description="WD" evidence="1">
    <location>
        <begin position="525"/>
        <end position="562"/>
    </location>
</feature>
<proteinExistence type="predicted"/>
<evidence type="ECO:0000256" key="1">
    <source>
        <dbReference type="PROSITE-ProRule" id="PRU00221"/>
    </source>
</evidence>
<evidence type="ECO:0000313" key="3">
    <source>
        <dbReference type="Proteomes" id="UP000692954"/>
    </source>
</evidence>
<name>A0A8S1P4D2_9CILI</name>
<dbReference type="GO" id="GO:0016226">
    <property type="term" value="P:iron-sulfur cluster assembly"/>
    <property type="evidence" value="ECO:0007669"/>
    <property type="project" value="TreeGrafter"/>
</dbReference>
<keyword evidence="3" id="KW-1185">Reference proteome</keyword>
<dbReference type="EMBL" id="CAJJDN010000069">
    <property type="protein sequence ID" value="CAD8097725.1"/>
    <property type="molecule type" value="Genomic_DNA"/>
</dbReference>
<organism evidence="2 3">
    <name type="scientific">Paramecium sonneborni</name>
    <dbReference type="NCBI Taxonomy" id="65129"/>
    <lineage>
        <taxon>Eukaryota</taxon>
        <taxon>Sar</taxon>
        <taxon>Alveolata</taxon>
        <taxon>Ciliophora</taxon>
        <taxon>Intramacronucleata</taxon>
        <taxon>Oligohymenophorea</taxon>
        <taxon>Peniculida</taxon>
        <taxon>Parameciidae</taxon>
        <taxon>Paramecium</taxon>
    </lineage>
</organism>